<protein>
    <submittedName>
        <fullName evidence="2">Uncharacterized protein</fullName>
    </submittedName>
</protein>
<dbReference type="KEGG" id="ssan:NX02_02250"/>
<name>W0A586_9SPHN</name>
<keyword evidence="1" id="KW-0472">Membrane</keyword>
<gene>
    <name evidence="2" type="ORF">NX02_02250</name>
</gene>
<keyword evidence="1" id="KW-0812">Transmembrane</keyword>
<keyword evidence="3" id="KW-1185">Reference proteome</keyword>
<dbReference type="STRING" id="1123269.NX02_02250"/>
<evidence type="ECO:0000256" key="1">
    <source>
        <dbReference type="SAM" id="Phobius"/>
    </source>
</evidence>
<feature type="transmembrane region" description="Helical" evidence="1">
    <location>
        <begin position="37"/>
        <end position="66"/>
    </location>
</feature>
<organism evidence="2 3">
    <name type="scientific">Sphingomonas sanxanigenens DSM 19645 = NX02</name>
    <dbReference type="NCBI Taxonomy" id="1123269"/>
    <lineage>
        <taxon>Bacteria</taxon>
        <taxon>Pseudomonadati</taxon>
        <taxon>Pseudomonadota</taxon>
        <taxon>Alphaproteobacteria</taxon>
        <taxon>Sphingomonadales</taxon>
        <taxon>Sphingomonadaceae</taxon>
        <taxon>Sphingomonas</taxon>
    </lineage>
</organism>
<keyword evidence="1" id="KW-1133">Transmembrane helix</keyword>
<reference evidence="2 3" key="1">
    <citation type="submission" date="2013-07" db="EMBL/GenBank/DDBJ databases">
        <title>Completed genome of Sphingomonas sanxanigenens NX02.</title>
        <authorList>
            <person name="Ma T."/>
            <person name="Huang H."/>
            <person name="Wu M."/>
            <person name="Li X."/>
            <person name="Li G."/>
        </authorList>
    </citation>
    <scope>NUCLEOTIDE SEQUENCE [LARGE SCALE GENOMIC DNA]</scope>
    <source>
        <strain evidence="2 3">NX02</strain>
    </source>
</reference>
<feature type="transmembrane region" description="Helical" evidence="1">
    <location>
        <begin position="9"/>
        <end position="31"/>
    </location>
</feature>
<evidence type="ECO:0000313" key="2">
    <source>
        <dbReference type="EMBL" id="AHE52211.1"/>
    </source>
</evidence>
<dbReference type="HOGENOM" id="CLU_2572094_0_0_5"/>
<proteinExistence type="predicted"/>
<evidence type="ECO:0000313" key="3">
    <source>
        <dbReference type="Proteomes" id="UP000018851"/>
    </source>
</evidence>
<dbReference type="eggNOG" id="ENOG503115V">
    <property type="taxonomic scope" value="Bacteria"/>
</dbReference>
<dbReference type="EMBL" id="CP006644">
    <property type="protein sequence ID" value="AHE52211.1"/>
    <property type="molecule type" value="Genomic_DNA"/>
</dbReference>
<dbReference type="PATRIC" id="fig|1123269.5.peg.443"/>
<dbReference type="Proteomes" id="UP000018851">
    <property type="component" value="Chromosome"/>
</dbReference>
<dbReference type="AlphaFoldDB" id="W0A586"/>
<accession>W0A586</accession>
<sequence length="81" mass="9345">MLERNQRRLIVAWLARLLLAVPAIVAGWFVSREDPRFWVIAMVVALVFLALSCIAGLYAPHLTIFGGSRKQRRKKRARRPF</sequence>